<keyword evidence="1" id="KW-0472">Membrane</keyword>
<evidence type="ECO:0008006" key="4">
    <source>
        <dbReference type="Google" id="ProtNLM"/>
    </source>
</evidence>
<protein>
    <recommendedName>
        <fullName evidence="4">Metallo-beta-lactamase domain-containing protein</fullName>
    </recommendedName>
</protein>
<dbReference type="OrthoDB" id="332863at2759"/>
<proteinExistence type="predicted"/>
<accession>A0A9P4N3J0</accession>
<dbReference type="AlphaFoldDB" id="A0A9P4N3J0"/>
<evidence type="ECO:0000313" key="2">
    <source>
        <dbReference type="EMBL" id="KAF2263623.1"/>
    </source>
</evidence>
<comment type="caution">
    <text evidence="2">The sequence shown here is derived from an EMBL/GenBank/DDBJ whole genome shotgun (WGS) entry which is preliminary data.</text>
</comment>
<keyword evidence="3" id="KW-1185">Reference proteome</keyword>
<dbReference type="Proteomes" id="UP000800093">
    <property type="component" value="Unassembled WGS sequence"/>
</dbReference>
<gene>
    <name evidence="2" type="ORF">CC78DRAFT_560737</name>
</gene>
<dbReference type="PANTHER" id="PTHR43546">
    <property type="entry name" value="UPF0173 METAL-DEPENDENT HYDROLASE MJ1163-RELATED"/>
    <property type="match status" value="1"/>
</dbReference>
<sequence length="227" mass="25966">MIDEDLQYERSIPLQSRKKKASLFFVGIATAILECELPGIYAILLSHYHADHFDQQVEAKLRKGPPTITTPYAHSCLTQKGCDSFNAVHALDFFDSTIIDFDKSQNTGGRTLAIKVIGCRENTFCPGVYLLQTRFCRLFRQQTNSYQIYISGDMLMMPLLIVTMDADKAVQPMQLINLDLTISIHYGDHSVFLLPLEDFKKVDEAGLRKVVYLDRKDQYKFEVKKVQ</sequence>
<dbReference type="EMBL" id="ML986624">
    <property type="protein sequence ID" value="KAF2263623.1"/>
    <property type="molecule type" value="Genomic_DNA"/>
</dbReference>
<name>A0A9P4N3J0_9PLEO</name>
<reference evidence="3" key="1">
    <citation type="journal article" date="2020" name="Stud. Mycol.">
        <title>101 Dothideomycetes genomes: A test case for predicting lifestyles and emergence of pathogens.</title>
        <authorList>
            <person name="Haridas S."/>
            <person name="Albert R."/>
            <person name="Binder M."/>
            <person name="Bloem J."/>
            <person name="LaButti K."/>
            <person name="Salamov A."/>
            <person name="Andreopoulos B."/>
            <person name="Baker S."/>
            <person name="Barry K."/>
            <person name="Bills G."/>
            <person name="Bluhm B."/>
            <person name="Cannon C."/>
            <person name="Castanera R."/>
            <person name="Culley D."/>
            <person name="Daum C."/>
            <person name="Ezra D."/>
            <person name="Gonzalez J."/>
            <person name="Henrissat B."/>
            <person name="Kuo A."/>
            <person name="Liang C."/>
            <person name="Lipzen A."/>
            <person name="Lutzoni F."/>
            <person name="Magnuson J."/>
            <person name="Mondo S."/>
            <person name="Nolan M."/>
            <person name="Ohm R."/>
            <person name="Pangilinan J."/>
            <person name="Park H.-J."/>
            <person name="Ramirez L."/>
            <person name="Alfaro M."/>
            <person name="Sun H."/>
            <person name="Tritt A."/>
            <person name="Yoshinaga Y."/>
            <person name="Zwiers L.-H."/>
            <person name="Turgeon B."/>
            <person name="Goodwin S."/>
            <person name="Spatafora J."/>
            <person name="Crous P."/>
            <person name="Grigoriev I."/>
        </authorList>
    </citation>
    <scope>NUCLEOTIDE SEQUENCE [LARGE SCALE GENOMIC DNA]</scope>
    <source>
        <strain evidence="3">CBS 304.66</strain>
    </source>
</reference>
<keyword evidence="1" id="KW-0812">Transmembrane</keyword>
<evidence type="ECO:0000313" key="3">
    <source>
        <dbReference type="Proteomes" id="UP000800093"/>
    </source>
</evidence>
<dbReference type="Gene3D" id="3.60.15.10">
    <property type="entry name" value="Ribonuclease Z/Hydroxyacylglutathione hydrolase-like"/>
    <property type="match status" value="1"/>
</dbReference>
<evidence type="ECO:0000256" key="1">
    <source>
        <dbReference type="SAM" id="Phobius"/>
    </source>
</evidence>
<dbReference type="InterPro" id="IPR036866">
    <property type="entry name" value="RibonucZ/Hydroxyglut_hydro"/>
</dbReference>
<feature type="transmembrane region" description="Helical" evidence="1">
    <location>
        <begin position="21"/>
        <end position="44"/>
    </location>
</feature>
<dbReference type="SUPFAM" id="SSF56281">
    <property type="entry name" value="Metallo-hydrolase/oxidoreductase"/>
    <property type="match status" value="1"/>
</dbReference>
<keyword evidence="1" id="KW-1133">Transmembrane helix</keyword>
<organism evidence="2 3">
    <name type="scientific">Lojkania enalia</name>
    <dbReference type="NCBI Taxonomy" id="147567"/>
    <lineage>
        <taxon>Eukaryota</taxon>
        <taxon>Fungi</taxon>
        <taxon>Dikarya</taxon>
        <taxon>Ascomycota</taxon>
        <taxon>Pezizomycotina</taxon>
        <taxon>Dothideomycetes</taxon>
        <taxon>Pleosporomycetidae</taxon>
        <taxon>Pleosporales</taxon>
        <taxon>Pleosporales incertae sedis</taxon>
        <taxon>Lojkania</taxon>
    </lineage>
</organism>
<dbReference type="PANTHER" id="PTHR43546:SF7">
    <property type="entry name" value="METALLO-BETA-LACTAMASE DOMAIN-CONTAINING PROTEIN"/>
    <property type="match status" value="1"/>
</dbReference>
<dbReference type="InterPro" id="IPR050114">
    <property type="entry name" value="UPF0173_UPF0282_UlaG_hydrolase"/>
</dbReference>